<dbReference type="PROSITE" id="PS51257">
    <property type="entry name" value="PROKAR_LIPOPROTEIN"/>
    <property type="match status" value="1"/>
</dbReference>
<dbReference type="Gene3D" id="3.40.50.720">
    <property type="entry name" value="NAD(P)-binding Rossmann-like Domain"/>
    <property type="match status" value="1"/>
</dbReference>
<gene>
    <name evidence="3" type="ORF">ACFPH8_03965</name>
</gene>
<keyword evidence="2" id="KW-0560">Oxidoreductase</keyword>
<dbReference type="Pfam" id="PF00106">
    <property type="entry name" value="adh_short"/>
    <property type="match status" value="1"/>
</dbReference>
<dbReference type="Proteomes" id="UP001596162">
    <property type="component" value="Unassembled WGS sequence"/>
</dbReference>
<proteinExistence type="inferred from homology"/>
<evidence type="ECO:0000313" key="4">
    <source>
        <dbReference type="Proteomes" id="UP001596162"/>
    </source>
</evidence>
<comment type="caution">
    <text evidence="3">The sequence shown here is derived from an EMBL/GenBank/DDBJ whole genome shotgun (WGS) entry which is preliminary data.</text>
</comment>
<dbReference type="PANTHER" id="PTHR43008:SF4">
    <property type="entry name" value="CHAIN DEHYDROGENASE, PUTATIVE (AFU_ORTHOLOGUE AFUA_4G08710)-RELATED"/>
    <property type="match status" value="1"/>
</dbReference>
<dbReference type="PRINTS" id="PR00081">
    <property type="entry name" value="GDHRDH"/>
</dbReference>
<dbReference type="RefSeq" id="WP_376858640.1">
    <property type="nucleotide sequence ID" value="NZ_JBHSLA010000001.1"/>
</dbReference>
<sequence>MKTQNNSIVITGGAGGIGQACARTFKNQPIILTDYSQEKVDESVQTLKNEGFNVSGIACDITNTSDIEKLVNYVSEKGSFKALIHTAGVSGTVKDLKKVYTIDLVATELLIDAFHKIAGQGSVAVLLSSMMAHAVPPNEAYDEALKNPQAENSFETVSQFVNGDSDIMYNFAKLGVHLLSHKNADKWGEKAARIVTVSPGVIETPMP</sequence>
<name>A0ABW0C3J1_9FLAO</name>
<dbReference type="PANTHER" id="PTHR43008">
    <property type="entry name" value="BENZIL REDUCTASE"/>
    <property type="match status" value="1"/>
</dbReference>
<dbReference type="InterPro" id="IPR002347">
    <property type="entry name" value="SDR_fam"/>
</dbReference>
<dbReference type="CDD" id="cd05233">
    <property type="entry name" value="SDR_c"/>
    <property type="match status" value="1"/>
</dbReference>
<dbReference type="EMBL" id="JBHSLA010000001">
    <property type="protein sequence ID" value="MFC5194479.1"/>
    <property type="molecule type" value="Genomic_DNA"/>
</dbReference>
<keyword evidence="4" id="KW-1185">Reference proteome</keyword>
<evidence type="ECO:0000256" key="1">
    <source>
        <dbReference type="ARBA" id="ARBA00006484"/>
    </source>
</evidence>
<dbReference type="SUPFAM" id="SSF51735">
    <property type="entry name" value="NAD(P)-binding Rossmann-fold domains"/>
    <property type="match status" value="1"/>
</dbReference>
<reference evidence="4" key="1">
    <citation type="journal article" date="2019" name="Int. J. Syst. Evol. Microbiol.">
        <title>The Global Catalogue of Microorganisms (GCM) 10K type strain sequencing project: providing services to taxonomists for standard genome sequencing and annotation.</title>
        <authorList>
            <consortium name="The Broad Institute Genomics Platform"/>
            <consortium name="The Broad Institute Genome Sequencing Center for Infectious Disease"/>
            <person name="Wu L."/>
            <person name="Ma J."/>
        </authorList>
    </citation>
    <scope>NUCLEOTIDE SEQUENCE [LARGE SCALE GENOMIC DNA]</scope>
    <source>
        <strain evidence="4">JCM 17978</strain>
    </source>
</reference>
<comment type="similarity">
    <text evidence="1">Belongs to the short-chain dehydrogenases/reductases (SDR) family.</text>
</comment>
<organism evidence="3 4">
    <name type="scientific">Bizionia hallyeonensis</name>
    <dbReference type="NCBI Taxonomy" id="1123757"/>
    <lineage>
        <taxon>Bacteria</taxon>
        <taxon>Pseudomonadati</taxon>
        <taxon>Bacteroidota</taxon>
        <taxon>Flavobacteriia</taxon>
        <taxon>Flavobacteriales</taxon>
        <taxon>Flavobacteriaceae</taxon>
        <taxon>Bizionia</taxon>
    </lineage>
</organism>
<evidence type="ECO:0000313" key="3">
    <source>
        <dbReference type="EMBL" id="MFC5194479.1"/>
    </source>
</evidence>
<dbReference type="InterPro" id="IPR036291">
    <property type="entry name" value="NAD(P)-bd_dom_sf"/>
</dbReference>
<evidence type="ECO:0000256" key="2">
    <source>
        <dbReference type="ARBA" id="ARBA00023002"/>
    </source>
</evidence>
<protein>
    <submittedName>
        <fullName evidence="3">SDR family NAD(P)-dependent oxidoreductase</fullName>
    </submittedName>
</protein>
<accession>A0ABW0C3J1</accession>